<evidence type="ECO:0000313" key="3">
    <source>
        <dbReference type="Proteomes" id="UP001165121"/>
    </source>
</evidence>
<dbReference type="AlphaFoldDB" id="A0A9W7DAS7"/>
<dbReference type="EMBL" id="BSXT01019031">
    <property type="protein sequence ID" value="GMG17561.1"/>
    <property type="molecule type" value="Genomic_DNA"/>
</dbReference>
<name>A0A9W7DAS7_9STRA</name>
<gene>
    <name evidence="2" type="ORF">Pfra01_003021700</name>
</gene>
<proteinExistence type="predicted"/>
<protein>
    <submittedName>
        <fullName evidence="2">Unnamed protein product</fullName>
    </submittedName>
</protein>
<organism evidence="2 3">
    <name type="scientific">Phytophthora fragariaefolia</name>
    <dbReference type="NCBI Taxonomy" id="1490495"/>
    <lineage>
        <taxon>Eukaryota</taxon>
        <taxon>Sar</taxon>
        <taxon>Stramenopiles</taxon>
        <taxon>Oomycota</taxon>
        <taxon>Peronosporomycetes</taxon>
        <taxon>Peronosporales</taxon>
        <taxon>Peronosporaceae</taxon>
        <taxon>Phytophthora</taxon>
    </lineage>
</organism>
<sequence length="194" mass="21745">MQRIVSTVDVRPAGVMLGDRGIAVCMRHPRPRSRGTSFGAGSDRKQPKPPRQVQRRREQSADAEGSLVCEPPKWGATWESHLQPTKRDRSQHADHHCLMVALQLVLLRQTSEQDRMGFHFAIMAESIWKQVDDALDRGEVAWLWRPAFPGRTMAEPPTSVDFIFLSGRALVVGRGSCRRRAEASQIVRTAGPNS</sequence>
<feature type="region of interest" description="Disordered" evidence="1">
    <location>
        <begin position="26"/>
        <end position="68"/>
    </location>
</feature>
<accession>A0A9W7DAS7</accession>
<keyword evidence="3" id="KW-1185">Reference proteome</keyword>
<comment type="caution">
    <text evidence="2">The sequence shown here is derived from an EMBL/GenBank/DDBJ whole genome shotgun (WGS) entry which is preliminary data.</text>
</comment>
<evidence type="ECO:0000313" key="2">
    <source>
        <dbReference type="EMBL" id="GMG17561.1"/>
    </source>
</evidence>
<evidence type="ECO:0000256" key="1">
    <source>
        <dbReference type="SAM" id="MobiDB-lite"/>
    </source>
</evidence>
<reference evidence="2" key="1">
    <citation type="submission" date="2023-04" db="EMBL/GenBank/DDBJ databases">
        <title>Phytophthora fragariaefolia NBRC 109709.</title>
        <authorList>
            <person name="Ichikawa N."/>
            <person name="Sato H."/>
            <person name="Tonouchi N."/>
        </authorList>
    </citation>
    <scope>NUCLEOTIDE SEQUENCE</scope>
    <source>
        <strain evidence="2">NBRC 109709</strain>
    </source>
</reference>
<dbReference type="Proteomes" id="UP001165121">
    <property type="component" value="Unassembled WGS sequence"/>
</dbReference>